<evidence type="ECO:0000313" key="2">
    <source>
        <dbReference type="Proteomes" id="UP000616839"/>
    </source>
</evidence>
<protein>
    <submittedName>
        <fullName evidence="1">Uncharacterized protein</fullName>
    </submittedName>
</protein>
<reference evidence="1" key="1">
    <citation type="submission" date="2020-09" db="EMBL/GenBank/DDBJ databases">
        <title>Nocardioides sp. strain MJB4 16S ribosomal RNA gene Genome sequencing and assembly.</title>
        <authorList>
            <person name="Kim I."/>
        </authorList>
    </citation>
    <scope>NUCLEOTIDE SEQUENCE</scope>
    <source>
        <strain evidence="1">MJB4</strain>
    </source>
</reference>
<sequence>MTPRTPTRRFDFRFAPAYRPPALALGITPRTAWVDLDEVELRVRFGLWSMRVPLAHVVGTSLSGGYAFLKTAGPPHLSFTDHGVTFATNGEAGVCVRFSEPVRVLDPTGRLGHPGATLTVREPAELAAALEELRPAP</sequence>
<dbReference type="Proteomes" id="UP000616839">
    <property type="component" value="Unassembled WGS sequence"/>
</dbReference>
<comment type="caution">
    <text evidence="1">The sequence shown here is derived from an EMBL/GenBank/DDBJ whole genome shotgun (WGS) entry which is preliminary data.</text>
</comment>
<dbReference type="RefSeq" id="WP_192143467.1">
    <property type="nucleotide sequence ID" value="NZ_JACYXZ010000003.1"/>
</dbReference>
<dbReference type="AlphaFoldDB" id="A0A927K3U4"/>
<evidence type="ECO:0000313" key="1">
    <source>
        <dbReference type="EMBL" id="MBD8870132.1"/>
    </source>
</evidence>
<accession>A0A927K3U4</accession>
<dbReference type="EMBL" id="JACYXZ010000003">
    <property type="protein sequence ID" value="MBD8870132.1"/>
    <property type="molecule type" value="Genomic_DNA"/>
</dbReference>
<keyword evidence="2" id="KW-1185">Reference proteome</keyword>
<name>A0A927K3U4_9ACTN</name>
<gene>
    <name evidence="1" type="ORF">IE331_10910</name>
</gene>
<organism evidence="1 2">
    <name type="scientific">Nocardioides donggukensis</name>
    <dbReference type="NCBI Taxonomy" id="2774019"/>
    <lineage>
        <taxon>Bacteria</taxon>
        <taxon>Bacillati</taxon>
        <taxon>Actinomycetota</taxon>
        <taxon>Actinomycetes</taxon>
        <taxon>Propionibacteriales</taxon>
        <taxon>Nocardioidaceae</taxon>
        <taxon>Nocardioides</taxon>
    </lineage>
</organism>
<proteinExistence type="predicted"/>